<keyword evidence="1" id="KW-1133">Transmembrane helix</keyword>
<organism evidence="3 4">
    <name type="scientific">Symbiochloris irregularis</name>
    <dbReference type="NCBI Taxonomy" id="706552"/>
    <lineage>
        <taxon>Eukaryota</taxon>
        <taxon>Viridiplantae</taxon>
        <taxon>Chlorophyta</taxon>
        <taxon>core chlorophytes</taxon>
        <taxon>Trebouxiophyceae</taxon>
        <taxon>Trebouxiales</taxon>
        <taxon>Trebouxiaceae</taxon>
        <taxon>Symbiochloris</taxon>
    </lineage>
</organism>
<dbReference type="Gene3D" id="3.40.50.1110">
    <property type="entry name" value="SGNH hydrolase"/>
    <property type="match status" value="1"/>
</dbReference>
<keyword evidence="1" id="KW-0812">Transmembrane</keyword>
<feature type="transmembrane region" description="Helical" evidence="1">
    <location>
        <begin position="21"/>
        <end position="40"/>
    </location>
</feature>
<dbReference type="AlphaFoldDB" id="A0AAW1NPN7"/>
<sequence length="319" mass="35102">MKHHARGVQEQEWLQTLKSKALCFVPLALLGLVAWAVLLLRSDQGLLKIAHGLQSSNEAHHSPQGVSRMENPYWAQFHETLVQEVEVAKERGVELVFYGDSITESWRGTNTGQYWEPFAKTPEVFAKHYSSMSTGVYAISGDTTGNLLWRVHHGEGLRGLGRSPQAVVVLIGTNDLFHQPNLDDVQAVAANVSTGATEVVEVILEQAPGAQVLLLGLLPRGDPAVEPPTLQPCRFTAPIEAANERLQAYAASRKRVNFVDCGHLFVEKHKESGEVELIGELMPDVLHPSAQGMDLLAQCLQPHLRQAGINPTTRRLRSL</sequence>
<evidence type="ECO:0000259" key="2">
    <source>
        <dbReference type="Pfam" id="PF13472"/>
    </source>
</evidence>
<gene>
    <name evidence="3" type="ORF">WJX73_009937</name>
</gene>
<keyword evidence="4" id="KW-1185">Reference proteome</keyword>
<dbReference type="EMBL" id="JALJOQ010000142">
    <property type="protein sequence ID" value="KAK9794078.1"/>
    <property type="molecule type" value="Genomic_DNA"/>
</dbReference>
<protein>
    <recommendedName>
        <fullName evidence="2">SGNH hydrolase-type esterase domain-containing protein</fullName>
    </recommendedName>
</protein>
<evidence type="ECO:0000313" key="4">
    <source>
        <dbReference type="Proteomes" id="UP001465755"/>
    </source>
</evidence>
<dbReference type="SUPFAM" id="SSF52266">
    <property type="entry name" value="SGNH hydrolase"/>
    <property type="match status" value="1"/>
</dbReference>
<evidence type="ECO:0000313" key="3">
    <source>
        <dbReference type="EMBL" id="KAK9794078.1"/>
    </source>
</evidence>
<feature type="domain" description="SGNH hydrolase-type esterase" evidence="2">
    <location>
        <begin position="97"/>
        <end position="294"/>
    </location>
</feature>
<name>A0AAW1NPN7_9CHLO</name>
<dbReference type="InterPro" id="IPR013830">
    <property type="entry name" value="SGNH_hydro"/>
</dbReference>
<dbReference type="Proteomes" id="UP001465755">
    <property type="component" value="Unassembled WGS sequence"/>
</dbReference>
<dbReference type="InterPro" id="IPR036514">
    <property type="entry name" value="SGNH_hydro_sf"/>
</dbReference>
<proteinExistence type="predicted"/>
<dbReference type="InterPro" id="IPR051532">
    <property type="entry name" value="Ester_Hydrolysis_Enzymes"/>
</dbReference>
<accession>A0AAW1NPN7</accession>
<keyword evidence="1" id="KW-0472">Membrane</keyword>
<dbReference type="PANTHER" id="PTHR30383:SF5">
    <property type="entry name" value="SGNH HYDROLASE-TYPE ESTERASE DOMAIN-CONTAINING PROTEIN"/>
    <property type="match status" value="1"/>
</dbReference>
<reference evidence="3 4" key="1">
    <citation type="journal article" date="2024" name="Nat. Commun.">
        <title>Phylogenomics reveals the evolutionary origins of lichenization in chlorophyte algae.</title>
        <authorList>
            <person name="Puginier C."/>
            <person name="Libourel C."/>
            <person name="Otte J."/>
            <person name="Skaloud P."/>
            <person name="Haon M."/>
            <person name="Grisel S."/>
            <person name="Petersen M."/>
            <person name="Berrin J.G."/>
            <person name="Delaux P.M."/>
            <person name="Dal Grande F."/>
            <person name="Keller J."/>
        </authorList>
    </citation>
    <scope>NUCLEOTIDE SEQUENCE [LARGE SCALE GENOMIC DNA]</scope>
    <source>
        <strain evidence="3 4">SAG 2036</strain>
    </source>
</reference>
<dbReference type="Pfam" id="PF13472">
    <property type="entry name" value="Lipase_GDSL_2"/>
    <property type="match status" value="1"/>
</dbReference>
<evidence type="ECO:0000256" key="1">
    <source>
        <dbReference type="SAM" id="Phobius"/>
    </source>
</evidence>
<dbReference type="PANTHER" id="PTHR30383">
    <property type="entry name" value="THIOESTERASE 1/PROTEASE 1/LYSOPHOSPHOLIPASE L1"/>
    <property type="match status" value="1"/>
</dbReference>
<comment type="caution">
    <text evidence="3">The sequence shown here is derived from an EMBL/GenBank/DDBJ whole genome shotgun (WGS) entry which is preliminary data.</text>
</comment>
<dbReference type="GO" id="GO:0004622">
    <property type="term" value="F:phosphatidylcholine lysophospholipase activity"/>
    <property type="evidence" value="ECO:0007669"/>
    <property type="project" value="TreeGrafter"/>
</dbReference>